<keyword evidence="3" id="KW-0813">Transport</keyword>
<evidence type="ECO:0000256" key="3">
    <source>
        <dbReference type="ARBA" id="ARBA00022448"/>
    </source>
</evidence>
<feature type="transmembrane region" description="Helical" evidence="9">
    <location>
        <begin position="168"/>
        <end position="187"/>
    </location>
</feature>
<feature type="transmembrane region" description="Helical" evidence="9">
    <location>
        <begin position="103"/>
        <end position="125"/>
    </location>
</feature>
<dbReference type="KEGG" id="sqz:FQU76_09005"/>
<dbReference type="Pfam" id="PF07690">
    <property type="entry name" value="MFS_1"/>
    <property type="match status" value="1"/>
</dbReference>
<dbReference type="GO" id="GO:0022857">
    <property type="term" value="F:transmembrane transporter activity"/>
    <property type="evidence" value="ECO:0007669"/>
    <property type="project" value="InterPro"/>
</dbReference>
<feature type="transmembrane region" description="Helical" evidence="9">
    <location>
        <begin position="293"/>
        <end position="310"/>
    </location>
</feature>
<evidence type="ECO:0000256" key="2">
    <source>
        <dbReference type="ARBA" id="ARBA00008537"/>
    </source>
</evidence>
<evidence type="ECO:0000313" key="12">
    <source>
        <dbReference type="Proteomes" id="UP000320580"/>
    </source>
</evidence>
<dbReference type="InterPro" id="IPR020846">
    <property type="entry name" value="MFS_dom"/>
</dbReference>
<dbReference type="EMBL" id="CP042266">
    <property type="protein sequence ID" value="QDY80876.1"/>
    <property type="molecule type" value="Genomic_DNA"/>
</dbReference>
<keyword evidence="5 9" id="KW-0812">Transmembrane</keyword>
<dbReference type="CDD" id="cd17321">
    <property type="entry name" value="MFS_MMR_MDR_like"/>
    <property type="match status" value="1"/>
</dbReference>
<feature type="transmembrane region" description="Helical" evidence="9">
    <location>
        <begin position="435"/>
        <end position="453"/>
    </location>
</feature>
<feature type="transmembrane region" description="Helical" evidence="9">
    <location>
        <begin position="49"/>
        <end position="66"/>
    </location>
</feature>
<protein>
    <submittedName>
        <fullName evidence="11">MFS transporter</fullName>
    </submittedName>
</protein>
<evidence type="ECO:0000256" key="9">
    <source>
        <dbReference type="SAM" id="Phobius"/>
    </source>
</evidence>
<comment type="similarity">
    <text evidence="2">Belongs to the major facilitator superfamily. EmrB family.</text>
</comment>
<evidence type="ECO:0000256" key="5">
    <source>
        <dbReference type="ARBA" id="ARBA00022692"/>
    </source>
</evidence>
<accession>A0A5B8JH97</accession>
<dbReference type="InterPro" id="IPR036259">
    <property type="entry name" value="MFS_trans_sf"/>
</dbReference>
<keyword evidence="8" id="KW-0046">Antibiotic resistance</keyword>
<evidence type="ECO:0000256" key="4">
    <source>
        <dbReference type="ARBA" id="ARBA00022475"/>
    </source>
</evidence>
<evidence type="ECO:0000256" key="7">
    <source>
        <dbReference type="ARBA" id="ARBA00023136"/>
    </source>
</evidence>
<keyword evidence="12" id="KW-1185">Reference proteome</keyword>
<dbReference type="Gene3D" id="1.20.1250.20">
    <property type="entry name" value="MFS general substrate transporter like domains"/>
    <property type="match status" value="1"/>
</dbReference>
<dbReference type="SUPFAM" id="SSF103473">
    <property type="entry name" value="MFS general substrate transporter"/>
    <property type="match status" value="1"/>
</dbReference>
<dbReference type="InterPro" id="IPR004638">
    <property type="entry name" value="EmrB-like"/>
</dbReference>
<proteinExistence type="inferred from homology"/>
<keyword evidence="7 9" id="KW-0472">Membrane</keyword>
<evidence type="ECO:0000259" key="10">
    <source>
        <dbReference type="PROSITE" id="PS50850"/>
    </source>
</evidence>
<comment type="subcellular location">
    <subcellularLocation>
        <location evidence="1">Cell membrane</location>
        <topology evidence="1">Multi-pass membrane protein</topology>
    </subcellularLocation>
</comment>
<name>A0A5B8JH97_9ACTN</name>
<feature type="transmembrane region" description="Helical" evidence="9">
    <location>
        <begin position="394"/>
        <end position="415"/>
    </location>
</feature>
<dbReference type="GO" id="GO:0046677">
    <property type="term" value="P:response to antibiotic"/>
    <property type="evidence" value="ECO:0007669"/>
    <property type="project" value="UniProtKB-KW"/>
</dbReference>
<sequence length="482" mass="50242">MSELTSRRRLLVLGICCMSLLIVSLDNTILNVALPSIGRELGASVSGLQWAIDAYTLVLASLLMLAGSTADRIGRRRVFMAGLVLFTLGSALCSLAPGLELLVVFRMVQAVGGSMLNPVAMSIITNTFTDPAERARAIGIWGGVVGISMAAGPLVGGLLVDSVGWRSVFWVNIPVGLLALLLTWRYVPESRAPKPRRADPVGQVLIIVLLGSLTYSIIETDVVAGVIAVLALLGVLLYEPRRREPLIDLRFFRSAPFSGATVIAIAAFAALGGFLFMNTLYLQEVRGYSALHAGLYMLPMAAVTLFAAPLSGRLVGSIGPRLPLLIAGAAMAASGVLFAVFEAETSNTLLFTGYVLFGLGFGMVNAPITNTAVSGMPRSQAGVAAAVASTSRQIGQTLGVAVIGTVLAAGVSLSLGAVAQSAGQADRFLAASRPAWWIIALCGALVLLVGAATTGRWARRTSLACAVRLQEPEVAPEPSRTG</sequence>
<feature type="transmembrane region" description="Helical" evidence="9">
    <location>
        <begin position="322"/>
        <end position="341"/>
    </location>
</feature>
<dbReference type="PANTHER" id="PTHR42718:SF9">
    <property type="entry name" value="MAJOR FACILITATOR SUPERFAMILY MULTIDRUG TRANSPORTER MFSC"/>
    <property type="match status" value="1"/>
</dbReference>
<feature type="transmembrane region" description="Helical" evidence="9">
    <location>
        <begin position="222"/>
        <end position="238"/>
    </location>
</feature>
<gene>
    <name evidence="11" type="ORF">FQU76_09005</name>
</gene>
<dbReference type="PANTHER" id="PTHR42718">
    <property type="entry name" value="MAJOR FACILITATOR SUPERFAMILY MULTIDRUG TRANSPORTER MFSC"/>
    <property type="match status" value="1"/>
</dbReference>
<dbReference type="Proteomes" id="UP000320580">
    <property type="component" value="Chromosome"/>
</dbReference>
<feature type="transmembrane region" description="Helical" evidence="9">
    <location>
        <begin position="199"/>
        <end position="216"/>
    </location>
</feature>
<keyword evidence="6 9" id="KW-1133">Transmembrane helix</keyword>
<feature type="transmembrane region" description="Helical" evidence="9">
    <location>
        <begin position="353"/>
        <end position="373"/>
    </location>
</feature>
<organism evidence="11 12">
    <name type="scientific">Streptomyces qinzhouensis</name>
    <dbReference type="NCBI Taxonomy" id="2599401"/>
    <lineage>
        <taxon>Bacteria</taxon>
        <taxon>Bacillati</taxon>
        <taxon>Actinomycetota</taxon>
        <taxon>Actinomycetes</taxon>
        <taxon>Kitasatosporales</taxon>
        <taxon>Streptomycetaceae</taxon>
        <taxon>Streptomyces</taxon>
    </lineage>
</organism>
<feature type="transmembrane region" description="Helical" evidence="9">
    <location>
        <begin position="137"/>
        <end position="156"/>
    </location>
</feature>
<evidence type="ECO:0000256" key="6">
    <source>
        <dbReference type="ARBA" id="ARBA00022989"/>
    </source>
</evidence>
<dbReference type="Gene3D" id="1.20.1720.10">
    <property type="entry name" value="Multidrug resistance protein D"/>
    <property type="match status" value="1"/>
</dbReference>
<dbReference type="AlphaFoldDB" id="A0A5B8JH97"/>
<dbReference type="NCBIfam" id="TIGR00711">
    <property type="entry name" value="efflux_EmrB"/>
    <property type="match status" value="1"/>
</dbReference>
<dbReference type="PRINTS" id="PR01036">
    <property type="entry name" value="TCRTETB"/>
</dbReference>
<evidence type="ECO:0000256" key="1">
    <source>
        <dbReference type="ARBA" id="ARBA00004651"/>
    </source>
</evidence>
<feature type="transmembrane region" description="Helical" evidence="9">
    <location>
        <begin position="78"/>
        <end position="97"/>
    </location>
</feature>
<evidence type="ECO:0000256" key="8">
    <source>
        <dbReference type="ARBA" id="ARBA00023251"/>
    </source>
</evidence>
<dbReference type="GO" id="GO:0005886">
    <property type="term" value="C:plasma membrane"/>
    <property type="evidence" value="ECO:0007669"/>
    <property type="project" value="UniProtKB-SubCell"/>
</dbReference>
<evidence type="ECO:0000313" key="11">
    <source>
        <dbReference type="EMBL" id="QDY80876.1"/>
    </source>
</evidence>
<reference evidence="11 12" key="1">
    <citation type="submission" date="2019-07" db="EMBL/GenBank/DDBJ databases">
        <authorList>
            <person name="Zhu P."/>
        </authorList>
    </citation>
    <scope>NUCLEOTIDE SEQUENCE [LARGE SCALE GENOMIC DNA]</scope>
    <source>
        <strain evidence="11 12">SSL-25</strain>
    </source>
</reference>
<dbReference type="RefSeq" id="WP_146484177.1">
    <property type="nucleotide sequence ID" value="NZ_CP042266.1"/>
</dbReference>
<dbReference type="InterPro" id="IPR011701">
    <property type="entry name" value="MFS"/>
</dbReference>
<dbReference type="PROSITE" id="PS50850">
    <property type="entry name" value="MFS"/>
    <property type="match status" value="1"/>
</dbReference>
<dbReference type="OrthoDB" id="9781469at2"/>
<keyword evidence="4" id="KW-1003">Cell membrane</keyword>
<feature type="transmembrane region" description="Helical" evidence="9">
    <location>
        <begin position="259"/>
        <end position="281"/>
    </location>
</feature>
<feature type="domain" description="Major facilitator superfamily (MFS) profile" evidence="10">
    <location>
        <begin position="12"/>
        <end position="458"/>
    </location>
</feature>